<organism evidence="2 3">
    <name type="scientific">Blattamonas nauphoetae</name>
    <dbReference type="NCBI Taxonomy" id="2049346"/>
    <lineage>
        <taxon>Eukaryota</taxon>
        <taxon>Metamonada</taxon>
        <taxon>Preaxostyla</taxon>
        <taxon>Oxymonadida</taxon>
        <taxon>Blattamonas</taxon>
    </lineage>
</organism>
<protein>
    <submittedName>
        <fullName evidence="2">Uncharacterized protein</fullName>
    </submittedName>
</protein>
<evidence type="ECO:0000313" key="3">
    <source>
        <dbReference type="Proteomes" id="UP001281761"/>
    </source>
</evidence>
<comment type="caution">
    <text evidence="2">The sequence shown here is derived from an EMBL/GenBank/DDBJ whole genome shotgun (WGS) entry which is preliminary data.</text>
</comment>
<feature type="compositionally biased region" description="Basic and acidic residues" evidence="1">
    <location>
        <begin position="45"/>
        <end position="63"/>
    </location>
</feature>
<name>A0ABQ9XPM9_9EUKA</name>
<evidence type="ECO:0000256" key="1">
    <source>
        <dbReference type="SAM" id="MobiDB-lite"/>
    </source>
</evidence>
<sequence>MQYRRILQRATANQDEEREETNEETEGAADNLQKRVRVREGKRKRSEEEMMTRQKEGGRRADGEEQVAVGEQIPG</sequence>
<gene>
    <name evidence="2" type="ORF">BLNAU_10685</name>
</gene>
<proteinExistence type="predicted"/>
<dbReference type="EMBL" id="JARBJD010000079">
    <property type="protein sequence ID" value="KAK2954353.1"/>
    <property type="molecule type" value="Genomic_DNA"/>
</dbReference>
<feature type="compositionally biased region" description="Basic residues" evidence="1">
    <location>
        <begin position="34"/>
        <end position="44"/>
    </location>
</feature>
<keyword evidence="3" id="KW-1185">Reference proteome</keyword>
<accession>A0ABQ9XPM9</accession>
<feature type="region of interest" description="Disordered" evidence="1">
    <location>
        <begin position="1"/>
        <end position="75"/>
    </location>
</feature>
<reference evidence="2 3" key="1">
    <citation type="journal article" date="2022" name="bioRxiv">
        <title>Genomics of Preaxostyla Flagellates Illuminates Evolutionary Transitions and the Path Towards Mitochondrial Loss.</title>
        <authorList>
            <person name="Novak L.V.F."/>
            <person name="Treitli S.C."/>
            <person name="Pyrih J."/>
            <person name="Halakuc P."/>
            <person name="Pipaliya S.V."/>
            <person name="Vacek V."/>
            <person name="Brzon O."/>
            <person name="Soukal P."/>
            <person name="Eme L."/>
            <person name="Dacks J.B."/>
            <person name="Karnkowska A."/>
            <person name="Elias M."/>
            <person name="Hampl V."/>
        </authorList>
    </citation>
    <scope>NUCLEOTIDE SEQUENCE [LARGE SCALE GENOMIC DNA]</scope>
    <source>
        <strain evidence="2">NAU3</strain>
        <tissue evidence="2">Gut</tissue>
    </source>
</reference>
<feature type="compositionally biased region" description="Acidic residues" evidence="1">
    <location>
        <begin position="14"/>
        <end position="27"/>
    </location>
</feature>
<evidence type="ECO:0000313" key="2">
    <source>
        <dbReference type="EMBL" id="KAK2954353.1"/>
    </source>
</evidence>
<dbReference type="Proteomes" id="UP001281761">
    <property type="component" value="Unassembled WGS sequence"/>
</dbReference>